<sequence>MESKLEQWQGELDEQEQRTEDVERFIRKCKQYTDLTGLTPTILNDLVGILPELNNPIHEEMA</sequence>
<dbReference type="RefSeq" id="WP_253062762.1">
    <property type="nucleotide sequence ID" value="NZ_JAMXWM010000015.1"/>
</dbReference>
<evidence type="ECO:0000313" key="3">
    <source>
        <dbReference type="Proteomes" id="UP001597399"/>
    </source>
</evidence>
<reference evidence="3" key="1">
    <citation type="journal article" date="2019" name="Int. J. Syst. Evol. Microbiol.">
        <title>The Global Catalogue of Microorganisms (GCM) 10K type strain sequencing project: providing services to taxonomists for standard genome sequencing and annotation.</title>
        <authorList>
            <consortium name="The Broad Institute Genomics Platform"/>
            <consortium name="The Broad Institute Genome Sequencing Center for Infectious Disease"/>
            <person name="Wu L."/>
            <person name="Ma J."/>
        </authorList>
    </citation>
    <scope>NUCLEOTIDE SEQUENCE [LARGE SCALE GENOMIC DNA]</scope>
    <source>
        <strain evidence="3">TISTR 2466</strain>
    </source>
</reference>
<dbReference type="Proteomes" id="UP001597399">
    <property type="component" value="Unassembled WGS sequence"/>
</dbReference>
<protein>
    <submittedName>
        <fullName evidence="2">DUF4368 domain-containing protein</fullName>
    </submittedName>
</protein>
<dbReference type="EMBL" id="JBHUMQ010000033">
    <property type="protein sequence ID" value="MFD2694937.1"/>
    <property type="molecule type" value="Genomic_DNA"/>
</dbReference>
<gene>
    <name evidence="2" type="ORF">ACFSUE_15070</name>
</gene>
<feature type="domain" description="DUF4368" evidence="1">
    <location>
        <begin position="12"/>
        <end position="47"/>
    </location>
</feature>
<proteinExistence type="predicted"/>
<dbReference type="Pfam" id="PF14287">
    <property type="entry name" value="DUF4368"/>
    <property type="match status" value="1"/>
</dbReference>
<organism evidence="2 3">
    <name type="scientific">Sporolactobacillus shoreicorticis</name>
    <dbReference type="NCBI Taxonomy" id="1923877"/>
    <lineage>
        <taxon>Bacteria</taxon>
        <taxon>Bacillati</taxon>
        <taxon>Bacillota</taxon>
        <taxon>Bacilli</taxon>
        <taxon>Bacillales</taxon>
        <taxon>Sporolactobacillaceae</taxon>
        <taxon>Sporolactobacillus</taxon>
    </lineage>
</organism>
<accession>A0ABW5S728</accession>
<evidence type="ECO:0000259" key="1">
    <source>
        <dbReference type="Pfam" id="PF14287"/>
    </source>
</evidence>
<dbReference type="InterPro" id="IPR025378">
    <property type="entry name" value="DUF4368"/>
</dbReference>
<evidence type="ECO:0000313" key="2">
    <source>
        <dbReference type="EMBL" id="MFD2694937.1"/>
    </source>
</evidence>
<name>A0ABW5S728_9BACL</name>
<comment type="caution">
    <text evidence="2">The sequence shown here is derived from an EMBL/GenBank/DDBJ whole genome shotgun (WGS) entry which is preliminary data.</text>
</comment>
<keyword evidence="3" id="KW-1185">Reference proteome</keyword>